<name>A0A061SBB3_9CHLO</name>
<dbReference type="EMBL" id="GBEZ01004910">
    <property type="protein sequence ID" value="JAC80344.1"/>
    <property type="molecule type" value="Transcribed_RNA"/>
</dbReference>
<protein>
    <submittedName>
        <fullName evidence="2">Uncharacterized protein</fullName>
    </submittedName>
</protein>
<reference evidence="2" key="1">
    <citation type="submission" date="2014-05" db="EMBL/GenBank/DDBJ databases">
        <title>The transcriptome of the halophilic microalga Tetraselmis sp. GSL018 isolated from the Great Salt Lake, Utah.</title>
        <authorList>
            <person name="Jinkerson R.E."/>
            <person name="D'Adamo S."/>
            <person name="Posewitz M.C."/>
        </authorList>
    </citation>
    <scope>NUCLEOTIDE SEQUENCE</scope>
    <source>
        <strain evidence="2">GSL018</strain>
    </source>
</reference>
<gene>
    <name evidence="2" type="ORF">TSPGSL018_10475</name>
</gene>
<evidence type="ECO:0000313" key="2">
    <source>
        <dbReference type="EMBL" id="JAC80344.1"/>
    </source>
</evidence>
<feature type="compositionally biased region" description="Acidic residues" evidence="1">
    <location>
        <begin position="410"/>
        <end position="420"/>
    </location>
</feature>
<proteinExistence type="predicted"/>
<organism evidence="2">
    <name type="scientific">Tetraselmis sp. GSL018</name>
    <dbReference type="NCBI Taxonomy" id="582737"/>
    <lineage>
        <taxon>Eukaryota</taxon>
        <taxon>Viridiplantae</taxon>
        <taxon>Chlorophyta</taxon>
        <taxon>core chlorophytes</taxon>
        <taxon>Chlorodendrophyceae</taxon>
        <taxon>Chlorodendrales</taxon>
        <taxon>Chlorodendraceae</taxon>
        <taxon>Tetraselmis</taxon>
    </lineage>
</organism>
<evidence type="ECO:0000256" key="1">
    <source>
        <dbReference type="SAM" id="MobiDB-lite"/>
    </source>
</evidence>
<feature type="compositionally biased region" description="Acidic residues" evidence="1">
    <location>
        <begin position="30"/>
        <end position="41"/>
    </location>
</feature>
<feature type="region of interest" description="Disordered" evidence="1">
    <location>
        <begin position="406"/>
        <end position="437"/>
    </location>
</feature>
<accession>A0A061SBB3</accession>
<feature type="compositionally biased region" description="Basic and acidic residues" evidence="1">
    <location>
        <begin position="421"/>
        <end position="437"/>
    </location>
</feature>
<dbReference type="AlphaFoldDB" id="A0A061SBB3"/>
<feature type="region of interest" description="Disordered" evidence="1">
    <location>
        <begin position="14"/>
        <end position="41"/>
    </location>
</feature>
<sequence length="437" mass="49322">MEINVARRYFAPGECSGGRRRTYRPVSQPSEDEADDSREEDEIDDAWRRSLDLTEFEAHWAAISPDLGELLKREPPAEVGNLKSTCWRLFPSIKGMFLYYAALDAKTYSRLLKSSKEALAEWSAGRGASSRTSIVKTISKLEFMQFLKDTGLVTRKGSRVSITKEDAELIFTRANWERDAEGHLGQDDSNPDRELTGHEWLHALLRIALRIPSLGEKPLCRRVQECIQGMMLPKAGKVDMSEFEARFANPHVQAVLESNQFLLKSLFNYFAAGTPDAEHHDDGDLRRLSSLELLDMCRQVAIVNEFCPEEVILTSHVLSQREGSRSAEEASLSYNEFLRAVCRIADLWVPDKYLKLSVKVSSLVDHIRPWAPLTNKERAQSADRRNGELLDDLGARAWSLSFRSSFAAPEEAEEAGEEPTDSERGEENADGERGEQP</sequence>